<evidence type="ECO:0000313" key="5">
    <source>
        <dbReference type="EMBL" id="KAF2666402.1"/>
    </source>
</evidence>
<dbReference type="GO" id="GO:0016747">
    <property type="term" value="F:acyltransferase activity, transferring groups other than amino-acyl groups"/>
    <property type="evidence" value="ECO:0007669"/>
    <property type="project" value="InterPro"/>
</dbReference>
<name>A0A6A6U2Q4_9PEZI</name>
<dbReference type="Pfam" id="PF13302">
    <property type="entry name" value="Acetyltransf_3"/>
    <property type="match status" value="1"/>
</dbReference>
<evidence type="ECO:0000313" key="6">
    <source>
        <dbReference type="Proteomes" id="UP000799302"/>
    </source>
</evidence>
<evidence type="ECO:0000256" key="3">
    <source>
        <dbReference type="ARBA" id="ARBA00038502"/>
    </source>
</evidence>
<comment type="similarity">
    <text evidence="3">Belongs to the acetyltransferase family. RimJ subfamily.</text>
</comment>
<evidence type="ECO:0000256" key="2">
    <source>
        <dbReference type="ARBA" id="ARBA00023315"/>
    </source>
</evidence>
<dbReference type="OrthoDB" id="630895at2759"/>
<dbReference type="InterPro" id="IPR000182">
    <property type="entry name" value="GNAT_dom"/>
</dbReference>
<proteinExistence type="inferred from homology"/>
<accession>A0A6A6U2Q4</accession>
<dbReference type="InterPro" id="IPR016181">
    <property type="entry name" value="Acyl_CoA_acyltransferase"/>
</dbReference>
<sequence length="204" mass="23230">MIGGKPPIIYFNKQNLHPIISSSQFIQTFKADAMETFTSRLHLREFLPTDVTLFYSLESIPAVVRYQTWEPKTEIEAANYVFSVIGSQTEQPRTIFDLIVERKDSKEFLGRVGMKVDHDSEHGDLWFSFLPSAQGKGYAVEAVEGLLGLIPTLHTLGIECDPRNIGSRKLAERLNFEQVKLQENAFECKGEWVGSVEYIKTLRN</sequence>
<organism evidence="5 6">
    <name type="scientific">Microthyrium microscopicum</name>
    <dbReference type="NCBI Taxonomy" id="703497"/>
    <lineage>
        <taxon>Eukaryota</taxon>
        <taxon>Fungi</taxon>
        <taxon>Dikarya</taxon>
        <taxon>Ascomycota</taxon>
        <taxon>Pezizomycotina</taxon>
        <taxon>Dothideomycetes</taxon>
        <taxon>Dothideomycetes incertae sedis</taxon>
        <taxon>Microthyriales</taxon>
        <taxon>Microthyriaceae</taxon>
        <taxon>Microthyrium</taxon>
    </lineage>
</organism>
<dbReference type="EMBL" id="MU004239">
    <property type="protein sequence ID" value="KAF2666402.1"/>
    <property type="molecule type" value="Genomic_DNA"/>
</dbReference>
<keyword evidence="2" id="KW-0012">Acyltransferase</keyword>
<evidence type="ECO:0000259" key="4">
    <source>
        <dbReference type="PROSITE" id="PS51186"/>
    </source>
</evidence>
<dbReference type="Proteomes" id="UP000799302">
    <property type="component" value="Unassembled WGS sequence"/>
</dbReference>
<gene>
    <name evidence="5" type="ORF">BT63DRAFT_428174</name>
</gene>
<protein>
    <submittedName>
        <fullName evidence="5">Acetyltransferase</fullName>
    </submittedName>
</protein>
<keyword evidence="6" id="KW-1185">Reference proteome</keyword>
<dbReference type="Gene3D" id="3.40.630.30">
    <property type="match status" value="1"/>
</dbReference>
<evidence type="ECO:0000256" key="1">
    <source>
        <dbReference type="ARBA" id="ARBA00022679"/>
    </source>
</evidence>
<reference evidence="5" key="1">
    <citation type="journal article" date="2020" name="Stud. Mycol.">
        <title>101 Dothideomycetes genomes: a test case for predicting lifestyles and emergence of pathogens.</title>
        <authorList>
            <person name="Haridas S."/>
            <person name="Albert R."/>
            <person name="Binder M."/>
            <person name="Bloem J."/>
            <person name="Labutti K."/>
            <person name="Salamov A."/>
            <person name="Andreopoulos B."/>
            <person name="Baker S."/>
            <person name="Barry K."/>
            <person name="Bills G."/>
            <person name="Bluhm B."/>
            <person name="Cannon C."/>
            <person name="Castanera R."/>
            <person name="Culley D."/>
            <person name="Daum C."/>
            <person name="Ezra D."/>
            <person name="Gonzalez J."/>
            <person name="Henrissat B."/>
            <person name="Kuo A."/>
            <person name="Liang C."/>
            <person name="Lipzen A."/>
            <person name="Lutzoni F."/>
            <person name="Magnuson J."/>
            <person name="Mondo S."/>
            <person name="Nolan M."/>
            <person name="Ohm R."/>
            <person name="Pangilinan J."/>
            <person name="Park H.-J."/>
            <person name="Ramirez L."/>
            <person name="Alfaro M."/>
            <person name="Sun H."/>
            <person name="Tritt A."/>
            <person name="Yoshinaga Y."/>
            <person name="Zwiers L.-H."/>
            <person name="Turgeon B."/>
            <person name="Goodwin S."/>
            <person name="Spatafora J."/>
            <person name="Crous P."/>
            <person name="Grigoriev I."/>
        </authorList>
    </citation>
    <scope>NUCLEOTIDE SEQUENCE</scope>
    <source>
        <strain evidence="5">CBS 115976</strain>
    </source>
</reference>
<dbReference type="AlphaFoldDB" id="A0A6A6U2Q4"/>
<dbReference type="PANTHER" id="PTHR43792">
    <property type="entry name" value="GNAT FAMILY, PUTATIVE (AFU_ORTHOLOGUE AFUA_3G00765)-RELATED-RELATED"/>
    <property type="match status" value="1"/>
</dbReference>
<dbReference type="PANTHER" id="PTHR43792:SF8">
    <property type="entry name" value="[RIBOSOMAL PROTEIN US5]-ALANINE N-ACETYLTRANSFERASE"/>
    <property type="match status" value="1"/>
</dbReference>
<dbReference type="InterPro" id="IPR051531">
    <property type="entry name" value="N-acetyltransferase"/>
</dbReference>
<keyword evidence="1 5" id="KW-0808">Transferase</keyword>
<dbReference type="PROSITE" id="PS51186">
    <property type="entry name" value="GNAT"/>
    <property type="match status" value="1"/>
</dbReference>
<feature type="domain" description="N-acetyltransferase" evidence="4">
    <location>
        <begin position="41"/>
        <end position="203"/>
    </location>
</feature>
<dbReference type="SUPFAM" id="SSF55729">
    <property type="entry name" value="Acyl-CoA N-acyltransferases (Nat)"/>
    <property type="match status" value="1"/>
</dbReference>